<dbReference type="GO" id="GO:0004523">
    <property type="term" value="F:RNA-DNA hybrid ribonuclease activity"/>
    <property type="evidence" value="ECO:0007669"/>
    <property type="project" value="UniProtKB-UniRule"/>
</dbReference>
<evidence type="ECO:0000313" key="19">
    <source>
        <dbReference type="EMBL" id="TMI90626.1"/>
    </source>
</evidence>
<reference evidence="19 20" key="1">
    <citation type="journal article" date="2019" name="Nat. Microbiol.">
        <title>Mediterranean grassland soil C-N compound turnover is dependent on rainfall and depth, and is mediated by genomically divergent microorganisms.</title>
        <authorList>
            <person name="Diamond S."/>
            <person name="Andeer P.F."/>
            <person name="Li Z."/>
            <person name="Crits-Christoph A."/>
            <person name="Burstein D."/>
            <person name="Anantharaman K."/>
            <person name="Lane K.R."/>
            <person name="Thomas B.C."/>
            <person name="Pan C."/>
            <person name="Northen T.R."/>
            <person name="Banfield J.F."/>
        </authorList>
    </citation>
    <scope>NUCLEOTIDE SEQUENCE [LARGE SCALE GENOMIC DNA]</scope>
    <source>
        <strain evidence="19">NP_3</strain>
    </source>
</reference>
<evidence type="ECO:0000256" key="7">
    <source>
        <dbReference type="ARBA" id="ARBA00019179"/>
    </source>
</evidence>
<evidence type="ECO:0000313" key="20">
    <source>
        <dbReference type="Proteomes" id="UP000318509"/>
    </source>
</evidence>
<proteinExistence type="inferred from homology"/>
<evidence type="ECO:0000256" key="8">
    <source>
        <dbReference type="ARBA" id="ARBA00022490"/>
    </source>
</evidence>
<dbReference type="Pfam" id="PF01351">
    <property type="entry name" value="RNase_HII"/>
    <property type="match status" value="1"/>
</dbReference>
<evidence type="ECO:0000256" key="6">
    <source>
        <dbReference type="ARBA" id="ARBA00012180"/>
    </source>
</evidence>
<dbReference type="InterPro" id="IPR001352">
    <property type="entry name" value="RNase_HII/HIII"/>
</dbReference>
<evidence type="ECO:0000256" key="17">
    <source>
        <dbReference type="SAM" id="Coils"/>
    </source>
</evidence>
<organism evidence="19 20">
    <name type="scientific">Candidatus Segetimicrobium genomatis</name>
    <dbReference type="NCBI Taxonomy" id="2569760"/>
    <lineage>
        <taxon>Bacteria</taxon>
        <taxon>Bacillati</taxon>
        <taxon>Candidatus Sysuimicrobiota</taxon>
        <taxon>Candidatus Sysuimicrobiia</taxon>
        <taxon>Candidatus Sysuimicrobiales</taxon>
        <taxon>Candidatus Segetimicrobiaceae</taxon>
        <taxon>Candidatus Segetimicrobium</taxon>
    </lineage>
</organism>
<dbReference type="EMBL" id="VBAK01000108">
    <property type="protein sequence ID" value="TMI90626.1"/>
    <property type="molecule type" value="Genomic_DNA"/>
</dbReference>
<dbReference type="PROSITE" id="PS51975">
    <property type="entry name" value="RNASE_H_2"/>
    <property type="match status" value="1"/>
</dbReference>
<dbReference type="InterPro" id="IPR022898">
    <property type="entry name" value="RNase_HII"/>
</dbReference>
<dbReference type="PANTHER" id="PTHR10954:SF18">
    <property type="entry name" value="RIBONUCLEASE HII"/>
    <property type="match status" value="1"/>
</dbReference>
<dbReference type="AlphaFoldDB" id="A0A537K502"/>
<dbReference type="EC" id="3.1.26.4" evidence="6 14"/>
<sequence>MDPRTLTAAQIGEHLARMTRPRKAWLRLLAGDARVTVRELAARYQARRNAARAEARRLRDLYREERARRRTGLVVAGIDEVGRGSLAGPVLAAAVILPPRAPITGLDDSKRLTPAARERLDREIRARALGLAIGAASVEEIDRLNIHGASRLAMARAVEALTPAPDFLLIDGRDRLPLRCAQAAVVDGDASHACIAAASIVAKVARDRLMRDLDEAFPGYGFAEHKGYGTAEHLDALARRGPSPEHRRAFLPVIQMGLLLL</sequence>
<dbReference type="NCBIfam" id="NF000594">
    <property type="entry name" value="PRK00015.1-1"/>
    <property type="match status" value="1"/>
</dbReference>
<evidence type="ECO:0000256" key="11">
    <source>
        <dbReference type="ARBA" id="ARBA00022759"/>
    </source>
</evidence>
<dbReference type="GO" id="GO:0003723">
    <property type="term" value="F:RNA binding"/>
    <property type="evidence" value="ECO:0007669"/>
    <property type="project" value="UniProtKB-UniRule"/>
</dbReference>
<dbReference type="InterPro" id="IPR024567">
    <property type="entry name" value="RNase_HII/HIII_dom"/>
</dbReference>
<evidence type="ECO:0000256" key="2">
    <source>
        <dbReference type="ARBA" id="ARBA00001946"/>
    </source>
</evidence>
<dbReference type="GO" id="GO:0030145">
    <property type="term" value="F:manganese ion binding"/>
    <property type="evidence" value="ECO:0007669"/>
    <property type="project" value="UniProtKB-UniRule"/>
</dbReference>
<dbReference type="GO" id="GO:0043137">
    <property type="term" value="P:DNA replication, removal of RNA primer"/>
    <property type="evidence" value="ECO:0007669"/>
    <property type="project" value="TreeGrafter"/>
</dbReference>
<dbReference type="HAMAP" id="MF_00052_B">
    <property type="entry name" value="RNase_HII_B"/>
    <property type="match status" value="1"/>
</dbReference>
<evidence type="ECO:0000256" key="4">
    <source>
        <dbReference type="ARBA" id="ARBA00004496"/>
    </source>
</evidence>
<dbReference type="CDD" id="cd07182">
    <property type="entry name" value="RNase_HII_bacteria_HII_like"/>
    <property type="match status" value="1"/>
</dbReference>
<dbReference type="Proteomes" id="UP000318509">
    <property type="component" value="Unassembled WGS sequence"/>
</dbReference>
<feature type="coiled-coil region" evidence="17">
    <location>
        <begin position="41"/>
        <end position="68"/>
    </location>
</feature>
<keyword evidence="17" id="KW-0175">Coiled coil</keyword>
<evidence type="ECO:0000256" key="13">
    <source>
        <dbReference type="ARBA" id="ARBA00023211"/>
    </source>
</evidence>
<protein>
    <recommendedName>
        <fullName evidence="7 14">Ribonuclease HII</fullName>
        <shortName evidence="14">RNase HII</shortName>
        <ecNumber evidence="6 14">3.1.26.4</ecNumber>
    </recommendedName>
</protein>
<evidence type="ECO:0000256" key="16">
    <source>
        <dbReference type="RuleBase" id="RU003515"/>
    </source>
</evidence>
<dbReference type="Gene3D" id="3.30.420.10">
    <property type="entry name" value="Ribonuclease H-like superfamily/Ribonuclease H"/>
    <property type="match status" value="1"/>
</dbReference>
<keyword evidence="13 14" id="KW-0464">Manganese</keyword>
<evidence type="ECO:0000256" key="9">
    <source>
        <dbReference type="ARBA" id="ARBA00022722"/>
    </source>
</evidence>
<name>A0A537K502_9BACT</name>
<dbReference type="GO" id="GO:0006298">
    <property type="term" value="P:mismatch repair"/>
    <property type="evidence" value="ECO:0007669"/>
    <property type="project" value="TreeGrafter"/>
</dbReference>
<dbReference type="SUPFAM" id="SSF53098">
    <property type="entry name" value="Ribonuclease H-like"/>
    <property type="match status" value="1"/>
</dbReference>
<dbReference type="GO" id="GO:0005737">
    <property type="term" value="C:cytoplasm"/>
    <property type="evidence" value="ECO:0007669"/>
    <property type="project" value="UniProtKB-SubCell"/>
</dbReference>
<evidence type="ECO:0000256" key="12">
    <source>
        <dbReference type="ARBA" id="ARBA00022801"/>
    </source>
</evidence>
<comment type="similarity">
    <text evidence="5 14 16">Belongs to the RNase HII family.</text>
</comment>
<keyword evidence="10 14" id="KW-0479">Metal-binding</keyword>
<keyword evidence="9 14" id="KW-0540">Nuclease</keyword>
<dbReference type="PANTHER" id="PTHR10954">
    <property type="entry name" value="RIBONUCLEASE H2 SUBUNIT A"/>
    <property type="match status" value="1"/>
</dbReference>
<evidence type="ECO:0000256" key="5">
    <source>
        <dbReference type="ARBA" id="ARBA00007383"/>
    </source>
</evidence>
<dbReference type="InterPro" id="IPR012337">
    <property type="entry name" value="RNaseH-like_sf"/>
</dbReference>
<keyword evidence="11 14" id="KW-0255">Endonuclease</keyword>
<comment type="caution">
    <text evidence="19">The sequence shown here is derived from an EMBL/GenBank/DDBJ whole genome shotgun (WGS) entry which is preliminary data.</text>
</comment>
<dbReference type="GO" id="GO:0032299">
    <property type="term" value="C:ribonuclease H2 complex"/>
    <property type="evidence" value="ECO:0007669"/>
    <property type="project" value="TreeGrafter"/>
</dbReference>
<comment type="function">
    <text evidence="3 14 16">Endonuclease that specifically degrades the RNA of RNA-DNA hybrids.</text>
</comment>
<comment type="catalytic activity">
    <reaction evidence="1 14 15 16">
        <text>Endonucleolytic cleavage to 5'-phosphomonoester.</text>
        <dbReference type="EC" id="3.1.26.4"/>
    </reaction>
</comment>
<comment type="subcellular location">
    <subcellularLocation>
        <location evidence="4 14">Cytoplasm</location>
    </subcellularLocation>
</comment>
<dbReference type="InterPro" id="IPR036397">
    <property type="entry name" value="RNaseH_sf"/>
</dbReference>
<evidence type="ECO:0000256" key="1">
    <source>
        <dbReference type="ARBA" id="ARBA00000077"/>
    </source>
</evidence>
<accession>A0A537K502</accession>
<evidence type="ECO:0000256" key="15">
    <source>
        <dbReference type="PROSITE-ProRule" id="PRU01319"/>
    </source>
</evidence>
<comment type="cofactor">
    <cofactor evidence="2">
        <name>Mg(2+)</name>
        <dbReference type="ChEBI" id="CHEBI:18420"/>
    </cofactor>
</comment>
<dbReference type="NCBIfam" id="NF000595">
    <property type="entry name" value="PRK00015.1-3"/>
    <property type="match status" value="1"/>
</dbReference>
<gene>
    <name evidence="14" type="primary">rnhB</name>
    <name evidence="19" type="ORF">E6H00_06210</name>
</gene>
<evidence type="ECO:0000256" key="10">
    <source>
        <dbReference type="ARBA" id="ARBA00022723"/>
    </source>
</evidence>
<comment type="cofactor">
    <cofactor evidence="14 15">
        <name>Mn(2+)</name>
        <dbReference type="ChEBI" id="CHEBI:29035"/>
    </cofactor>
    <cofactor evidence="14 15">
        <name>Mg(2+)</name>
        <dbReference type="ChEBI" id="CHEBI:18420"/>
    </cofactor>
    <text evidence="14 15">Manganese or magnesium. Binds 1 divalent metal ion per monomer in the absence of substrate. May bind a second metal ion after substrate binding.</text>
</comment>
<evidence type="ECO:0000256" key="14">
    <source>
        <dbReference type="HAMAP-Rule" id="MF_00052"/>
    </source>
</evidence>
<evidence type="ECO:0000256" key="3">
    <source>
        <dbReference type="ARBA" id="ARBA00004065"/>
    </source>
</evidence>
<feature type="binding site" evidence="14 15">
    <location>
        <position position="80"/>
    </location>
    <ligand>
        <name>a divalent metal cation</name>
        <dbReference type="ChEBI" id="CHEBI:60240"/>
    </ligand>
</feature>
<keyword evidence="8 14" id="KW-0963">Cytoplasm</keyword>
<feature type="binding site" evidence="14 15">
    <location>
        <position position="79"/>
    </location>
    <ligand>
        <name>a divalent metal cation</name>
        <dbReference type="ChEBI" id="CHEBI:60240"/>
    </ligand>
</feature>
<evidence type="ECO:0000259" key="18">
    <source>
        <dbReference type="PROSITE" id="PS51975"/>
    </source>
</evidence>
<keyword evidence="12 14" id="KW-0378">Hydrolase</keyword>
<feature type="binding site" evidence="14 15">
    <location>
        <position position="171"/>
    </location>
    <ligand>
        <name>a divalent metal cation</name>
        <dbReference type="ChEBI" id="CHEBI:60240"/>
    </ligand>
</feature>
<feature type="domain" description="RNase H type-2" evidence="18">
    <location>
        <begin position="73"/>
        <end position="261"/>
    </location>
</feature>